<dbReference type="Pfam" id="PF10671">
    <property type="entry name" value="TcpQ"/>
    <property type="match status" value="1"/>
</dbReference>
<evidence type="ECO:0000259" key="2">
    <source>
        <dbReference type="Pfam" id="PF10671"/>
    </source>
</evidence>
<name>A0A139SW99_9GAMM</name>
<protein>
    <recommendedName>
        <fullName evidence="2">Toxin co-regulated pilus biosynthesis protein Q C-terminal domain-containing protein</fullName>
    </recommendedName>
</protein>
<evidence type="ECO:0000313" key="4">
    <source>
        <dbReference type="Proteomes" id="UP000072660"/>
    </source>
</evidence>
<keyword evidence="1" id="KW-0732">Signal</keyword>
<feature type="signal peptide" evidence="1">
    <location>
        <begin position="1"/>
        <end position="25"/>
    </location>
</feature>
<comment type="caution">
    <text evidence="3">The sequence shown here is derived from an EMBL/GenBank/DDBJ whole genome shotgun (WGS) entry which is preliminary data.</text>
</comment>
<evidence type="ECO:0000313" key="3">
    <source>
        <dbReference type="EMBL" id="KXU38702.1"/>
    </source>
</evidence>
<keyword evidence="4" id="KW-1185">Reference proteome</keyword>
<dbReference type="AlphaFoldDB" id="A0A139SW99"/>
<feature type="chain" id="PRO_5007299502" description="Toxin co-regulated pilus biosynthesis protein Q C-terminal domain-containing protein" evidence="1">
    <location>
        <begin position="26"/>
        <end position="135"/>
    </location>
</feature>
<organism evidence="3 4">
    <name type="scientific">Ventosimonas gracilis</name>
    <dbReference type="NCBI Taxonomy" id="1680762"/>
    <lineage>
        <taxon>Bacteria</taxon>
        <taxon>Pseudomonadati</taxon>
        <taxon>Pseudomonadota</taxon>
        <taxon>Gammaproteobacteria</taxon>
        <taxon>Pseudomonadales</taxon>
        <taxon>Ventosimonadaceae</taxon>
        <taxon>Ventosimonas</taxon>
    </lineage>
</organism>
<proteinExistence type="predicted"/>
<reference evidence="3 4" key="1">
    <citation type="submission" date="2016-02" db="EMBL/GenBank/DDBJ databases">
        <authorList>
            <person name="Wen L."/>
            <person name="He K."/>
            <person name="Yang H."/>
        </authorList>
    </citation>
    <scope>NUCLEOTIDE SEQUENCE [LARGE SCALE GENOMIC DNA]</scope>
    <source>
        <strain evidence="3 4">CV58</strain>
    </source>
</reference>
<accession>A0A139SW99</accession>
<dbReference type="Proteomes" id="UP000072660">
    <property type="component" value="Unassembled WGS sequence"/>
</dbReference>
<dbReference type="InterPro" id="IPR018927">
    <property type="entry name" value="Pilus_synth_Q_C"/>
</dbReference>
<gene>
    <name evidence="3" type="ORF">AXE65_12360</name>
</gene>
<evidence type="ECO:0000256" key="1">
    <source>
        <dbReference type="SAM" id="SignalP"/>
    </source>
</evidence>
<sequence length="135" mass="14838">MRDALKGTVLLGVLGLAAAPLAAWAQTDDSRTALASEASERLVKPAVAEQAPSRWQLRRGLPVHSQLLTWAQQSGWTLTWKPRVSWLVAADVEFSGHFEQVLGEVIEGLFFEGKPIRLVLWEGNRLAEVVPSDVL</sequence>
<dbReference type="RefSeq" id="WP_068388697.1">
    <property type="nucleotide sequence ID" value="NZ_LSZO01000092.1"/>
</dbReference>
<feature type="domain" description="Toxin co-regulated pilus biosynthesis protein Q C-terminal" evidence="2">
    <location>
        <begin position="54"/>
        <end position="130"/>
    </location>
</feature>
<dbReference type="EMBL" id="LSZO01000092">
    <property type="protein sequence ID" value="KXU38702.1"/>
    <property type="molecule type" value="Genomic_DNA"/>
</dbReference>